<accession>A0AAV2E654</accession>
<evidence type="ECO:0000313" key="4">
    <source>
        <dbReference type="Proteomes" id="UP001497516"/>
    </source>
</evidence>
<feature type="signal peptide" evidence="2">
    <location>
        <begin position="1"/>
        <end position="18"/>
    </location>
</feature>
<feature type="chain" id="PRO_5043853070" description="Secreted protein" evidence="2">
    <location>
        <begin position="19"/>
        <end position="116"/>
    </location>
</feature>
<evidence type="ECO:0000256" key="1">
    <source>
        <dbReference type="SAM" id="MobiDB-lite"/>
    </source>
</evidence>
<dbReference type="Proteomes" id="UP001497516">
    <property type="component" value="Chromosome 4"/>
</dbReference>
<reference evidence="3 4" key="1">
    <citation type="submission" date="2024-04" db="EMBL/GenBank/DDBJ databases">
        <authorList>
            <person name="Fracassetti M."/>
        </authorList>
    </citation>
    <scope>NUCLEOTIDE SEQUENCE [LARGE SCALE GENOMIC DNA]</scope>
</reference>
<sequence>MSYFLSFILRLVFLGSHQHHQVWFGTLVPHCEPLSAVEALSFPSLLLDLGRRQSHESLQQRPRFRTCYGSRAGRCQARPSRRAPSAAARRGAPPPLPTTFGKRPIVLLQLASSSSL</sequence>
<dbReference type="EMBL" id="OZ034817">
    <property type="protein sequence ID" value="CAL1381143.1"/>
    <property type="molecule type" value="Genomic_DNA"/>
</dbReference>
<keyword evidence="2" id="KW-0732">Signal</keyword>
<keyword evidence="4" id="KW-1185">Reference proteome</keyword>
<evidence type="ECO:0000256" key="2">
    <source>
        <dbReference type="SAM" id="SignalP"/>
    </source>
</evidence>
<proteinExistence type="predicted"/>
<evidence type="ECO:0008006" key="5">
    <source>
        <dbReference type="Google" id="ProtNLM"/>
    </source>
</evidence>
<protein>
    <recommendedName>
        <fullName evidence="5">Secreted protein</fullName>
    </recommendedName>
</protein>
<name>A0AAV2E654_9ROSI</name>
<organism evidence="3 4">
    <name type="scientific">Linum trigynum</name>
    <dbReference type="NCBI Taxonomy" id="586398"/>
    <lineage>
        <taxon>Eukaryota</taxon>
        <taxon>Viridiplantae</taxon>
        <taxon>Streptophyta</taxon>
        <taxon>Embryophyta</taxon>
        <taxon>Tracheophyta</taxon>
        <taxon>Spermatophyta</taxon>
        <taxon>Magnoliopsida</taxon>
        <taxon>eudicotyledons</taxon>
        <taxon>Gunneridae</taxon>
        <taxon>Pentapetalae</taxon>
        <taxon>rosids</taxon>
        <taxon>fabids</taxon>
        <taxon>Malpighiales</taxon>
        <taxon>Linaceae</taxon>
        <taxon>Linum</taxon>
    </lineage>
</organism>
<dbReference type="AlphaFoldDB" id="A0AAV2E654"/>
<feature type="region of interest" description="Disordered" evidence="1">
    <location>
        <begin position="72"/>
        <end position="101"/>
    </location>
</feature>
<evidence type="ECO:0000313" key="3">
    <source>
        <dbReference type="EMBL" id="CAL1381143.1"/>
    </source>
</evidence>
<feature type="compositionally biased region" description="Low complexity" evidence="1">
    <location>
        <begin position="82"/>
        <end position="91"/>
    </location>
</feature>
<gene>
    <name evidence="3" type="ORF">LTRI10_LOCUS22544</name>
</gene>